<dbReference type="PANTHER" id="PTHR33393:SF13">
    <property type="entry name" value="PGA BIOSYNTHESIS PROTEIN CAPA"/>
    <property type="match status" value="1"/>
</dbReference>
<evidence type="ECO:0000256" key="2">
    <source>
        <dbReference type="SAM" id="Phobius"/>
    </source>
</evidence>
<dbReference type="RefSeq" id="WP_111646756.1">
    <property type="nucleotide sequence ID" value="NZ_JACHWI010000001.1"/>
</dbReference>
<dbReference type="Pfam" id="PF09587">
    <property type="entry name" value="PGA_cap"/>
    <property type="match status" value="1"/>
</dbReference>
<dbReference type="Proteomes" id="UP000249341">
    <property type="component" value="Unassembled WGS sequence"/>
</dbReference>
<dbReference type="EMBL" id="QLMJ01000001">
    <property type="protein sequence ID" value="RAK42923.1"/>
    <property type="molecule type" value="Genomic_DNA"/>
</dbReference>
<evidence type="ECO:0000313" key="5">
    <source>
        <dbReference type="Proteomes" id="UP000249341"/>
    </source>
</evidence>
<dbReference type="PANTHER" id="PTHR33393">
    <property type="entry name" value="POLYGLUTAMINE SYNTHESIS ACCESSORY PROTEIN RV0574C-RELATED"/>
    <property type="match status" value="1"/>
</dbReference>
<evidence type="ECO:0000259" key="3">
    <source>
        <dbReference type="SMART" id="SM00854"/>
    </source>
</evidence>
<proteinExistence type="inferred from homology"/>
<dbReference type="SMART" id="SM00854">
    <property type="entry name" value="PGA_cap"/>
    <property type="match status" value="1"/>
</dbReference>
<keyword evidence="2" id="KW-0472">Membrane</keyword>
<dbReference type="Gene3D" id="3.60.21.10">
    <property type="match status" value="1"/>
</dbReference>
<accession>A0A327ZJT3</accession>
<name>A0A327ZJT3_9ACTN</name>
<feature type="transmembrane region" description="Helical" evidence="2">
    <location>
        <begin position="228"/>
        <end position="249"/>
    </location>
</feature>
<dbReference type="InterPro" id="IPR019079">
    <property type="entry name" value="Capsule_synth_CapA"/>
</dbReference>
<evidence type="ECO:0000256" key="1">
    <source>
        <dbReference type="ARBA" id="ARBA00005662"/>
    </source>
</evidence>
<comment type="caution">
    <text evidence="4">The sequence shown here is derived from an EMBL/GenBank/DDBJ whole genome shotgun (WGS) entry which is preliminary data.</text>
</comment>
<feature type="transmembrane region" description="Helical" evidence="2">
    <location>
        <begin position="128"/>
        <end position="147"/>
    </location>
</feature>
<feature type="transmembrane region" description="Helical" evidence="2">
    <location>
        <begin position="33"/>
        <end position="58"/>
    </location>
</feature>
<feature type="transmembrane region" description="Helical" evidence="2">
    <location>
        <begin position="65"/>
        <end position="84"/>
    </location>
</feature>
<dbReference type="InterPro" id="IPR029052">
    <property type="entry name" value="Metallo-depent_PP-like"/>
</dbReference>
<reference evidence="4 5" key="1">
    <citation type="submission" date="2018-06" db="EMBL/GenBank/DDBJ databases">
        <title>Genomic Encyclopedia of Type Strains, Phase III (KMG-III): the genomes of soil and plant-associated and newly described type strains.</title>
        <authorList>
            <person name="Whitman W."/>
        </authorList>
    </citation>
    <scope>NUCLEOTIDE SEQUENCE [LARGE SCALE GENOMIC DNA]</scope>
    <source>
        <strain evidence="4 5">CGMCC 4.7090</strain>
    </source>
</reference>
<feature type="transmembrane region" description="Helical" evidence="2">
    <location>
        <begin position="96"/>
        <end position="116"/>
    </location>
</feature>
<dbReference type="AlphaFoldDB" id="A0A327ZJT3"/>
<evidence type="ECO:0000313" key="4">
    <source>
        <dbReference type="EMBL" id="RAK42923.1"/>
    </source>
</evidence>
<feature type="domain" description="Capsule synthesis protein CapA" evidence="3">
    <location>
        <begin position="284"/>
        <end position="522"/>
    </location>
</feature>
<comment type="similarity">
    <text evidence="1">Belongs to the CapA family.</text>
</comment>
<protein>
    <submittedName>
        <fullName evidence="4">Capsule synthesis protein PGA_cap</fullName>
    </submittedName>
</protein>
<keyword evidence="5" id="KW-1185">Reference proteome</keyword>
<dbReference type="SUPFAM" id="SSF56300">
    <property type="entry name" value="Metallo-dependent phosphatases"/>
    <property type="match status" value="1"/>
</dbReference>
<gene>
    <name evidence="4" type="ORF">B0I29_10153</name>
</gene>
<feature type="transmembrane region" description="Helical" evidence="2">
    <location>
        <begin position="196"/>
        <end position="216"/>
    </location>
</feature>
<dbReference type="CDD" id="cd07381">
    <property type="entry name" value="MPP_CapA"/>
    <property type="match status" value="1"/>
</dbReference>
<sequence>MATGSGLLLIVLATVVQEHYAQVEWDMTAAVPAFWWHTAQLAAILGAPLFFVAVGFGARVVPHPGWYGVSVAATLAVLWRYGPVYGLTPVRDLAELIRFVVLPDAGLALAYSLALFPLVARFVRRPPAWLVLGGGATVAVLGAATAARLPELASAAVLTRHLLFFLIGWVLGYRFETLATKPAPAMTRALARIGDAAAPIAAALVPVTAASGAVLVRRLSTLDGPAQLAVAVAEPILLTAAIVVAGMVARRLSRRWWRIALATVLFTTSAGCAPRSPDPAPDVVLAFGGDVHFEGRIRNLLSNHGSVFGQAGPLLKAADLAVVNLETPVTLRDDPQPKRYAFRADPPAAEALHAAGIDAVSLANNHSMDHGRAGLTDTITNVRAARVGVFGAGQAIDEALRPWRTQVHGVRIAVFGFSQVAELADTWAAGPLRAGIAMAFDLDRAARAVAAARADSDLVVVMPHWGVEGDPCPSREQQTFAQRMADAGADIVVGAHAHVLQGAGHLDDTFVAYGLGNLLWYSSGLYPPFSARSGVLTLTVRGRTVVRSELAPVLTSESGRPRLLTGWRADLARENYSQLSTCAQLRR</sequence>
<keyword evidence="2" id="KW-0812">Transmembrane</keyword>
<dbReference type="OrthoDB" id="9810718at2"/>
<keyword evidence="2" id="KW-1133">Transmembrane helix</keyword>
<organism evidence="4 5">
    <name type="scientific">Actinoplanes lutulentus</name>
    <dbReference type="NCBI Taxonomy" id="1287878"/>
    <lineage>
        <taxon>Bacteria</taxon>
        <taxon>Bacillati</taxon>
        <taxon>Actinomycetota</taxon>
        <taxon>Actinomycetes</taxon>
        <taxon>Micromonosporales</taxon>
        <taxon>Micromonosporaceae</taxon>
        <taxon>Actinoplanes</taxon>
    </lineage>
</organism>
<dbReference type="InterPro" id="IPR052169">
    <property type="entry name" value="CW_Biosynth-Accessory"/>
</dbReference>
<feature type="transmembrane region" description="Helical" evidence="2">
    <location>
        <begin position="153"/>
        <end position="175"/>
    </location>
</feature>